<gene>
    <name evidence="1" type="ORF">TNCT_271461</name>
</gene>
<proteinExistence type="predicted"/>
<evidence type="ECO:0000313" key="2">
    <source>
        <dbReference type="Proteomes" id="UP000887116"/>
    </source>
</evidence>
<name>A0A8X6F202_TRICU</name>
<protein>
    <submittedName>
        <fullName evidence="1">Uncharacterized protein</fullName>
    </submittedName>
</protein>
<sequence length="87" mass="10062">MSFFYHFTAHLLNRELEERRYLKTVFRTRNCDVIIVPMIAGGCYFSKGRSGNKSCLKEIFNVKDVIGEPRSTATPCLNKESIQRDRG</sequence>
<keyword evidence="2" id="KW-1185">Reference proteome</keyword>
<dbReference type="AlphaFoldDB" id="A0A8X6F202"/>
<dbReference type="Proteomes" id="UP000887116">
    <property type="component" value="Unassembled WGS sequence"/>
</dbReference>
<organism evidence="1 2">
    <name type="scientific">Trichonephila clavata</name>
    <name type="common">Joro spider</name>
    <name type="synonym">Nephila clavata</name>
    <dbReference type="NCBI Taxonomy" id="2740835"/>
    <lineage>
        <taxon>Eukaryota</taxon>
        <taxon>Metazoa</taxon>
        <taxon>Ecdysozoa</taxon>
        <taxon>Arthropoda</taxon>
        <taxon>Chelicerata</taxon>
        <taxon>Arachnida</taxon>
        <taxon>Araneae</taxon>
        <taxon>Araneomorphae</taxon>
        <taxon>Entelegynae</taxon>
        <taxon>Araneoidea</taxon>
        <taxon>Nephilidae</taxon>
        <taxon>Trichonephila</taxon>
    </lineage>
</organism>
<evidence type="ECO:0000313" key="1">
    <source>
        <dbReference type="EMBL" id="GFQ68905.1"/>
    </source>
</evidence>
<comment type="caution">
    <text evidence="1">The sequence shown here is derived from an EMBL/GenBank/DDBJ whole genome shotgun (WGS) entry which is preliminary data.</text>
</comment>
<accession>A0A8X6F202</accession>
<dbReference type="EMBL" id="BMAO01000739">
    <property type="protein sequence ID" value="GFQ68905.1"/>
    <property type="molecule type" value="Genomic_DNA"/>
</dbReference>
<reference evidence="1" key="1">
    <citation type="submission" date="2020-07" db="EMBL/GenBank/DDBJ databases">
        <title>Multicomponent nature underlies the extraordinary mechanical properties of spider dragline silk.</title>
        <authorList>
            <person name="Kono N."/>
            <person name="Nakamura H."/>
            <person name="Mori M."/>
            <person name="Yoshida Y."/>
            <person name="Ohtoshi R."/>
            <person name="Malay A.D."/>
            <person name="Moran D.A.P."/>
            <person name="Tomita M."/>
            <person name="Numata K."/>
            <person name="Arakawa K."/>
        </authorList>
    </citation>
    <scope>NUCLEOTIDE SEQUENCE</scope>
</reference>